<dbReference type="EMBL" id="BMWP01000004">
    <property type="protein sequence ID" value="GGW25841.1"/>
    <property type="molecule type" value="Genomic_DNA"/>
</dbReference>
<comment type="cofactor">
    <cofactor evidence="12">
        <name>pyridoxal 5'-phosphate</name>
        <dbReference type="ChEBI" id="CHEBI:597326"/>
    </cofactor>
    <text evidence="12">Binds 1 pyridoxal phosphate per subunit.</text>
</comment>
<evidence type="ECO:0000256" key="4">
    <source>
        <dbReference type="ARBA" id="ARBA00022576"/>
    </source>
</evidence>
<dbReference type="Gene3D" id="3.40.640.10">
    <property type="entry name" value="Type I PLP-dependent aspartate aminotransferase-like (Major domain)"/>
    <property type="match status" value="1"/>
</dbReference>
<keyword evidence="5 12" id="KW-0028">Amino-acid biosynthesis</keyword>
<evidence type="ECO:0000256" key="2">
    <source>
        <dbReference type="ARBA" id="ARBA00005099"/>
    </source>
</evidence>
<feature type="binding site" evidence="12">
    <location>
        <begin position="76"/>
        <end position="77"/>
    </location>
    <ligand>
        <name>pyridoxal 5'-phosphate</name>
        <dbReference type="ChEBI" id="CHEBI:597326"/>
    </ligand>
</feature>
<comment type="subunit">
    <text evidence="12">Homodimer.</text>
</comment>
<dbReference type="GO" id="GO:0008615">
    <property type="term" value="P:pyridoxine biosynthetic process"/>
    <property type="evidence" value="ECO:0007669"/>
    <property type="project" value="UniProtKB-UniRule"/>
</dbReference>
<evidence type="ECO:0000313" key="15">
    <source>
        <dbReference type="Proteomes" id="UP000634668"/>
    </source>
</evidence>
<dbReference type="AlphaFoldDB" id="A0A918MHE1"/>
<dbReference type="GO" id="GO:0030170">
    <property type="term" value="F:pyridoxal phosphate binding"/>
    <property type="evidence" value="ECO:0007669"/>
    <property type="project" value="UniProtKB-UniRule"/>
</dbReference>
<evidence type="ECO:0000256" key="8">
    <source>
        <dbReference type="ARBA" id="ARBA00023096"/>
    </source>
</evidence>
<feature type="binding site" evidence="12">
    <location>
        <position position="148"/>
    </location>
    <ligand>
        <name>pyridoxal 5'-phosphate</name>
        <dbReference type="ChEBI" id="CHEBI:597326"/>
    </ligand>
</feature>
<protein>
    <recommendedName>
        <fullName evidence="12">Phosphoserine aminotransferase</fullName>
        <ecNumber evidence="12">2.6.1.52</ecNumber>
    </recommendedName>
    <alternativeName>
        <fullName evidence="12">Phosphohydroxythreonine aminotransferase</fullName>
        <shortName evidence="12">PSAT</shortName>
    </alternativeName>
</protein>
<dbReference type="InterPro" id="IPR020578">
    <property type="entry name" value="Aminotrans_V_PyrdxlP_BS"/>
</dbReference>
<comment type="pathway">
    <text evidence="2 12">Amino-acid biosynthesis; L-serine biosynthesis; L-serine from 3-phospho-D-glycerate: step 2/3.</text>
</comment>
<keyword evidence="15" id="KW-1185">Reference proteome</keyword>
<dbReference type="Proteomes" id="UP000634668">
    <property type="component" value="Unassembled WGS sequence"/>
</dbReference>
<dbReference type="GO" id="GO:0005737">
    <property type="term" value="C:cytoplasm"/>
    <property type="evidence" value="ECO:0007669"/>
    <property type="project" value="UniProtKB-SubCell"/>
</dbReference>
<feature type="binding site" evidence="12">
    <location>
        <begin position="232"/>
        <end position="233"/>
    </location>
    <ligand>
        <name>pyridoxal 5'-phosphate</name>
        <dbReference type="ChEBI" id="CHEBI:597326"/>
    </ligand>
</feature>
<keyword evidence="7 12" id="KW-0663">Pyridoxal phosphate</keyword>
<name>A0A918MHE1_9FLAO</name>
<evidence type="ECO:0000313" key="14">
    <source>
        <dbReference type="EMBL" id="GGW25841.1"/>
    </source>
</evidence>
<keyword evidence="9 12" id="KW-0718">Serine biosynthesis</keyword>
<dbReference type="EC" id="2.6.1.52" evidence="12"/>
<dbReference type="RefSeq" id="WP_026814037.1">
    <property type="nucleotide sequence ID" value="NZ_BMWP01000004.1"/>
</dbReference>
<evidence type="ECO:0000256" key="5">
    <source>
        <dbReference type="ARBA" id="ARBA00022605"/>
    </source>
</evidence>
<dbReference type="InterPro" id="IPR022278">
    <property type="entry name" value="Pser_aminoTfrase"/>
</dbReference>
<comment type="catalytic activity">
    <reaction evidence="11 12">
        <text>O-phospho-L-serine + 2-oxoglutarate = 3-phosphooxypyruvate + L-glutamate</text>
        <dbReference type="Rhea" id="RHEA:14329"/>
        <dbReference type="ChEBI" id="CHEBI:16810"/>
        <dbReference type="ChEBI" id="CHEBI:18110"/>
        <dbReference type="ChEBI" id="CHEBI:29985"/>
        <dbReference type="ChEBI" id="CHEBI:57524"/>
        <dbReference type="EC" id="2.6.1.52"/>
    </reaction>
</comment>
<organism evidence="14 15">
    <name type="scientific">Arenibacter certesii</name>
    <dbReference type="NCBI Taxonomy" id="228955"/>
    <lineage>
        <taxon>Bacteria</taxon>
        <taxon>Pseudomonadati</taxon>
        <taxon>Bacteroidota</taxon>
        <taxon>Flavobacteriia</taxon>
        <taxon>Flavobacteriales</taxon>
        <taxon>Flavobacteriaceae</taxon>
        <taxon>Arenibacter</taxon>
    </lineage>
</organism>
<evidence type="ECO:0000256" key="9">
    <source>
        <dbReference type="ARBA" id="ARBA00023299"/>
    </source>
</evidence>
<keyword evidence="8 12" id="KW-0664">Pyridoxine biosynthesis</keyword>
<feature type="binding site" evidence="12">
    <location>
        <position position="190"/>
    </location>
    <ligand>
        <name>pyridoxal 5'-phosphate</name>
        <dbReference type="ChEBI" id="CHEBI:597326"/>
    </ligand>
</feature>
<dbReference type="Gene3D" id="3.90.1150.10">
    <property type="entry name" value="Aspartate Aminotransferase, domain 1"/>
    <property type="match status" value="1"/>
</dbReference>
<comment type="function">
    <text evidence="12">Catalyzes the reversible conversion of 3-phosphohydroxypyruvate to phosphoserine and of 3-hydroxy-2-oxo-4-phosphonooxybutanoate to phosphohydroxythreonine.</text>
</comment>
<dbReference type="InterPro" id="IPR015424">
    <property type="entry name" value="PyrdxlP-dep_Trfase"/>
</dbReference>
<feature type="binding site" evidence="12">
    <location>
        <position position="100"/>
    </location>
    <ligand>
        <name>pyridoxal 5'-phosphate</name>
        <dbReference type="ChEBI" id="CHEBI:597326"/>
    </ligand>
</feature>
<dbReference type="HAMAP" id="MF_00160">
    <property type="entry name" value="SerC_aminotrans_5"/>
    <property type="match status" value="1"/>
</dbReference>
<reference evidence="14" key="1">
    <citation type="journal article" date="2014" name="Int. J. Syst. Evol. Microbiol.">
        <title>Complete genome sequence of Corynebacterium casei LMG S-19264T (=DSM 44701T), isolated from a smear-ripened cheese.</title>
        <authorList>
            <consortium name="US DOE Joint Genome Institute (JGI-PGF)"/>
            <person name="Walter F."/>
            <person name="Albersmeier A."/>
            <person name="Kalinowski J."/>
            <person name="Ruckert C."/>
        </authorList>
    </citation>
    <scope>NUCLEOTIDE SEQUENCE</scope>
    <source>
        <strain evidence="14">KCTC 12113</strain>
    </source>
</reference>
<comment type="caution">
    <text evidence="14">The sequence shown here is derived from an EMBL/GenBank/DDBJ whole genome shotgun (WGS) entry which is preliminary data.</text>
</comment>
<dbReference type="PROSITE" id="PS00595">
    <property type="entry name" value="AA_TRANSFER_CLASS_5"/>
    <property type="match status" value="1"/>
</dbReference>
<dbReference type="InterPro" id="IPR015422">
    <property type="entry name" value="PyrdxlP-dep_Trfase_small"/>
</dbReference>
<dbReference type="SUPFAM" id="SSF53383">
    <property type="entry name" value="PLP-dependent transferases"/>
    <property type="match status" value="1"/>
</dbReference>
<reference evidence="14" key="2">
    <citation type="submission" date="2020-09" db="EMBL/GenBank/DDBJ databases">
        <authorList>
            <person name="Sun Q."/>
            <person name="Kim S."/>
        </authorList>
    </citation>
    <scope>NUCLEOTIDE SEQUENCE</scope>
    <source>
        <strain evidence="14">KCTC 12113</strain>
    </source>
</reference>
<evidence type="ECO:0000256" key="12">
    <source>
        <dbReference type="HAMAP-Rule" id="MF_00160"/>
    </source>
</evidence>
<gene>
    <name evidence="12 14" type="primary">serC</name>
    <name evidence="14" type="ORF">GCM10007383_08400</name>
</gene>
<proteinExistence type="inferred from homology"/>
<evidence type="ECO:0000256" key="1">
    <source>
        <dbReference type="ARBA" id="ARBA00004915"/>
    </source>
</evidence>
<accession>A0A918MHE1</accession>
<keyword evidence="6 12" id="KW-0808">Transferase</keyword>
<feature type="binding site" evidence="12">
    <location>
        <position position="167"/>
    </location>
    <ligand>
        <name>pyridoxal 5'-phosphate</name>
        <dbReference type="ChEBI" id="CHEBI:597326"/>
    </ligand>
</feature>
<dbReference type="PIRSF" id="PIRSF000525">
    <property type="entry name" value="SerC"/>
    <property type="match status" value="1"/>
</dbReference>
<comment type="catalytic activity">
    <reaction evidence="10 12">
        <text>4-(phosphooxy)-L-threonine + 2-oxoglutarate = (R)-3-hydroxy-2-oxo-4-phosphooxybutanoate + L-glutamate</text>
        <dbReference type="Rhea" id="RHEA:16573"/>
        <dbReference type="ChEBI" id="CHEBI:16810"/>
        <dbReference type="ChEBI" id="CHEBI:29985"/>
        <dbReference type="ChEBI" id="CHEBI:58452"/>
        <dbReference type="ChEBI" id="CHEBI:58538"/>
        <dbReference type="EC" id="2.6.1.52"/>
    </reaction>
</comment>
<sequence length="354" mass="39383">MKKHNFSAGPCILPQEVMKKASEAVLDFNGLGLSLIEISHRSKDFVAVMDKARSLSLELLDLQDKGYQALFLQGGASMEFLMVAYNLLEKKAGYLNTGTWADKAIKEARIFGEVVEVGSSKDKNYNYIPKGYSVPTDLDYLHLTSNNTIFGTQIKDFPKTTTPLVCDMSSDIFSRQLDFSQFDLIYAGAQKNMGPAGTTLVVIKEDILGKVSRTIPSMLNYKVHIEKESMFNTPAVFPVYVSMLTLEWLKNLGGIAAIEEVNEKKARLLYSEIDLNPLFRGYAQKEDRSIMNATFTLTEEKLKGVFDEMCKEAGINGIHGHRSIGGYRASMYNALSLDSVGTLVDVMSELERKG</sequence>
<dbReference type="NCBIfam" id="NF003764">
    <property type="entry name" value="PRK05355.1"/>
    <property type="match status" value="1"/>
</dbReference>
<dbReference type="InterPro" id="IPR015421">
    <property type="entry name" value="PyrdxlP-dep_Trfase_major"/>
</dbReference>
<dbReference type="GO" id="GO:0004648">
    <property type="term" value="F:O-phospho-L-serine:2-oxoglutarate aminotransferase activity"/>
    <property type="evidence" value="ECO:0007669"/>
    <property type="project" value="UniProtKB-UniRule"/>
</dbReference>
<comment type="subcellular location">
    <subcellularLocation>
        <location evidence="12">Cytoplasm</location>
    </subcellularLocation>
</comment>
<keyword evidence="12" id="KW-0963">Cytoplasm</keyword>
<comment type="similarity">
    <text evidence="3 12">Belongs to the class-V pyridoxal-phosphate-dependent aminotransferase family. SerC subfamily.</text>
</comment>
<evidence type="ECO:0000256" key="6">
    <source>
        <dbReference type="ARBA" id="ARBA00022679"/>
    </source>
</evidence>
<comment type="caution">
    <text evidence="12">Lacks conserved residue(s) required for the propagation of feature annotation.</text>
</comment>
<dbReference type="Pfam" id="PF00266">
    <property type="entry name" value="Aminotran_5"/>
    <property type="match status" value="1"/>
</dbReference>
<evidence type="ECO:0000256" key="3">
    <source>
        <dbReference type="ARBA" id="ARBA00006904"/>
    </source>
</evidence>
<feature type="domain" description="Aminotransferase class V" evidence="13">
    <location>
        <begin position="5"/>
        <end position="340"/>
    </location>
</feature>
<dbReference type="FunFam" id="3.40.640.10:FF:000010">
    <property type="entry name" value="Phosphoserine aminotransferase"/>
    <property type="match status" value="1"/>
</dbReference>
<dbReference type="FunFam" id="3.90.1150.10:FF:000006">
    <property type="entry name" value="Phosphoserine aminotransferase"/>
    <property type="match status" value="1"/>
</dbReference>
<dbReference type="PANTHER" id="PTHR43247:SF1">
    <property type="entry name" value="PHOSPHOSERINE AMINOTRANSFERASE"/>
    <property type="match status" value="1"/>
</dbReference>
<evidence type="ECO:0000256" key="11">
    <source>
        <dbReference type="ARBA" id="ARBA00049007"/>
    </source>
</evidence>
<comment type="pathway">
    <text evidence="1 12">Cofactor biosynthesis; pyridoxine 5'-phosphate biosynthesis; pyridoxine 5'-phosphate from D-erythrose 4-phosphate: step 3/5.</text>
</comment>
<dbReference type="GO" id="GO:0006564">
    <property type="term" value="P:L-serine biosynthetic process"/>
    <property type="evidence" value="ECO:0007669"/>
    <property type="project" value="UniProtKB-UniRule"/>
</dbReference>
<evidence type="ECO:0000256" key="10">
    <source>
        <dbReference type="ARBA" id="ARBA00047630"/>
    </source>
</evidence>
<feature type="modified residue" description="N6-(pyridoxal phosphate)lysine" evidence="12">
    <location>
        <position position="191"/>
    </location>
</feature>
<dbReference type="InterPro" id="IPR000192">
    <property type="entry name" value="Aminotrans_V_dom"/>
</dbReference>
<feature type="binding site" evidence="12">
    <location>
        <position position="41"/>
    </location>
    <ligand>
        <name>L-glutamate</name>
        <dbReference type="ChEBI" id="CHEBI:29985"/>
    </ligand>
</feature>
<evidence type="ECO:0000256" key="7">
    <source>
        <dbReference type="ARBA" id="ARBA00022898"/>
    </source>
</evidence>
<keyword evidence="4 12" id="KW-0032">Aminotransferase</keyword>
<evidence type="ECO:0000259" key="13">
    <source>
        <dbReference type="Pfam" id="PF00266"/>
    </source>
</evidence>
<dbReference type="PANTHER" id="PTHR43247">
    <property type="entry name" value="PHOSPHOSERINE AMINOTRANSFERASE"/>
    <property type="match status" value="1"/>
</dbReference>